<dbReference type="Proteomes" id="UP001141950">
    <property type="component" value="Unassembled WGS sequence"/>
</dbReference>
<name>A0A9X2MX07_9BACL</name>
<sequence>MNSQNWERIRSKGKLRYVLKYGMLYFGLPLGIMASLVQRLIRNSFSFDSFLTMELIGDLIGRGLFYMVFAGGIYGTFSWNSYEKKFRERAYSAREYE</sequence>
<gene>
    <name evidence="2" type="ORF">NQZ67_29335</name>
</gene>
<comment type="caution">
    <text evidence="2">The sequence shown here is derived from an EMBL/GenBank/DDBJ whole genome shotgun (WGS) entry which is preliminary data.</text>
</comment>
<reference evidence="2" key="1">
    <citation type="submission" date="2022-08" db="EMBL/GenBank/DDBJ databases">
        <title>The genomic sequence of strain Paenibacillus sp. SCIV0701.</title>
        <authorList>
            <person name="Zhao H."/>
        </authorList>
    </citation>
    <scope>NUCLEOTIDE SEQUENCE</scope>
    <source>
        <strain evidence="2">SCIV0701</strain>
    </source>
</reference>
<feature type="transmembrane region" description="Helical" evidence="1">
    <location>
        <begin position="61"/>
        <end position="79"/>
    </location>
</feature>
<dbReference type="EMBL" id="JANIPJ010000039">
    <property type="protein sequence ID" value="MCR2807985.1"/>
    <property type="molecule type" value="Genomic_DNA"/>
</dbReference>
<keyword evidence="1" id="KW-0472">Membrane</keyword>
<keyword evidence="3" id="KW-1185">Reference proteome</keyword>
<accession>A0A9X2MX07</accession>
<evidence type="ECO:0000313" key="3">
    <source>
        <dbReference type="Proteomes" id="UP001141950"/>
    </source>
</evidence>
<evidence type="ECO:0000256" key="1">
    <source>
        <dbReference type="SAM" id="Phobius"/>
    </source>
</evidence>
<protein>
    <submittedName>
        <fullName evidence="2">Uncharacterized protein</fullName>
    </submittedName>
</protein>
<keyword evidence="1" id="KW-1133">Transmembrane helix</keyword>
<dbReference type="RefSeq" id="WP_257452978.1">
    <property type="nucleotide sequence ID" value="NZ_JANIPJ010000039.1"/>
</dbReference>
<dbReference type="AlphaFoldDB" id="A0A9X2MX07"/>
<evidence type="ECO:0000313" key="2">
    <source>
        <dbReference type="EMBL" id="MCR2807985.1"/>
    </source>
</evidence>
<proteinExistence type="predicted"/>
<organism evidence="2 3">
    <name type="scientific">Paenibacillus soyae</name>
    <dbReference type="NCBI Taxonomy" id="2969249"/>
    <lineage>
        <taxon>Bacteria</taxon>
        <taxon>Bacillati</taxon>
        <taxon>Bacillota</taxon>
        <taxon>Bacilli</taxon>
        <taxon>Bacillales</taxon>
        <taxon>Paenibacillaceae</taxon>
        <taxon>Paenibacillus</taxon>
    </lineage>
</organism>
<keyword evidence="1" id="KW-0812">Transmembrane</keyword>
<feature type="transmembrane region" description="Helical" evidence="1">
    <location>
        <begin position="21"/>
        <end position="41"/>
    </location>
</feature>